<evidence type="ECO:0000313" key="2">
    <source>
        <dbReference type="EMBL" id="GAP37341.1"/>
    </source>
</evidence>
<feature type="region of interest" description="Disordered" evidence="1">
    <location>
        <begin position="164"/>
        <end position="269"/>
    </location>
</feature>
<feature type="compositionally biased region" description="Acidic residues" evidence="1">
    <location>
        <begin position="170"/>
        <end position="179"/>
    </location>
</feature>
<reference evidence="3" key="1">
    <citation type="submission" date="2015-07" db="EMBL/GenBank/DDBJ databases">
        <title>Discovery of a poly(ethylene terephthalate assimilation.</title>
        <authorList>
            <person name="Yoshida S."/>
            <person name="Hiraga K."/>
            <person name="Takehana T."/>
            <person name="Taniguchi I."/>
            <person name="Yamaji H."/>
            <person name="Maeda Y."/>
            <person name="Toyohara K."/>
            <person name="Miyamoto K."/>
            <person name="Kimura Y."/>
            <person name="Oda K."/>
        </authorList>
    </citation>
    <scope>NUCLEOTIDE SEQUENCE [LARGE SCALE GENOMIC DNA]</scope>
    <source>
        <strain evidence="3">NBRC 110686 / TISTR 2288 / 201-F6</strain>
    </source>
</reference>
<organism evidence="2 3">
    <name type="scientific">Piscinibacter sakaiensis</name>
    <name type="common">Ideonella sakaiensis</name>
    <dbReference type="NCBI Taxonomy" id="1547922"/>
    <lineage>
        <taxon>Bacteria</taxon>
        <taxon>Pseudomonadati</taxon>
        <taxon>Pseudomonadota</taxon>
        <taxon>Betaproteobacteria</taxon>
        <taxon>Burkholderiales</taxon>
        <taxon>Sphaerotilaceae</taxon>
        <taxon>Piscinibacter</taxon>
    </lineage>
</organism>
<proteinExistence type="predicted"/>
<feature type="compositionally biased region" description="Gly residues" evidence="1">
    <location>
        <begin position="228"/>
        <end position="238"/>
    </location>
</feature>
<gene>
    <name evidence="2" type="ORF">ISF6_3196</name>
</gene>
<name>A0A0K8P423_PISS1</name>
<sequence>MFQLESLTKCRVNDVRVLAAKNRKPNDPPGGQILLSASLPCAQLAMFDGFLPGMLFRRADGKGKPQGELDGMEGMELTTIGDHVKRMGWQYEQTGCTLEIDYGAGGHGSNIRLVDCKVHRVSFAPRDGGSVVVQWTVDAPGLEAQAWAKLPGLKATDVQLTMRGPALDDSQADLEDDDPPAPKRGRGRPPKTPDAAAGAAQQQGDGGPWPFGANGDKNAPNTAIGTPPAGGEGGGDGGASDSEGGDPDVRAAQPAGRRGRGRAALAAVE</sequence>
<keyword evidence="3" id="KW-1185">Reference proteome</keyword>
<dbReference type="STRING" id="1547922.ISF6_3196"/>
<protein>
    <submittedName>
        <fullName evidence="2">Uncharacterized protein</fullName>
    </submittedName>
</protein>
<dbReference type="AlphaFoldDB" id="A0A0K8P423"/>
<feature type="compositionally biased region" description="Low complexity" evidence="1">
    <location>
        <begin position="250"/>
        <end position="269"/>
    </location>
</feature>
<comment type="caution">
    <text evidence="2">The sequence shown here is derived from an EMBL/GenBank/DDBJ whole genome shotgun (WGS) entry which is preliminary data.</text>
</comment>
<dbReference type="EMBL" id="BBYR01000045">
    <property type="protein sequence ID" value="GAP37341.1"/>
    <property type="molecule type" value="Genomic_DNA"/>
</dbReference>
<accession>A0A0K8P423</accession>
<feature type="compositionally biased region" description="Low complexity" evidence="1">
    <location>
        <begin position="193"/>
        <end position="203"/>
    </location>
</feature>
<evidence type="ECO:0000313" key="3">
    <source>
        <dbReference type="Proteomes" id="UP000037660"/>
    </source>
</evidence>
<dbReference type="OrthoDB" id="9033198at2"/>
<reference evidence="2 3" key="2">
    <citation type="journal article" date="2016" name="Science">
        <title>A bacterium that degrades and assimilates poly(ethylene terephthalate).</title>
        <authorList>
            <person name="Yoshida S."/>
            <person name="Hiraga K."/>
            <person name="Takehana T."/>
            <person name="Taniguchi I."/>
            <person name="Yamaji H."/>
            <person name="Maeda Y."/>
            <person name="Toyohara K."/>
            <person name="Miyamoto K."/>
            <person name="Kimura Y."/>
            <person name="Oda K."/>
        </authorList>
    </citation>
    <scope>NUCLEOTIDE SEQUENCE [LARGE SCALE GENOMIC DNA]</scope>
    <source>
        <strain evidence="3">NBRC 110686 / TISTR 2288 / 201-F6</strain>
    </source>
</reference>
<evidence type="ECO:0000256" key="1">
    <source>
        <dbReference type="SAM" id="MobiDB-lite"/>
    </source>
</evidence>
<dbReference type="Proteomes" id="UP000037660">
    <property type="component" value="Unassembled WGS sequence"/>
</dbReference>
<dbReference type="RefSeq" id="WP_054021276.1">
    <property type="nucleotide sequence ID" value="NZ_BBYR01000045.1"/>
</dbReference>